<sequence length="132" mass="15483">MVCVRYIYIYIYICILYMLFPVNGARSTPRPQSRRVATLCTDAAFALYNDTTAARMATLTRRKIVSWGHRVAPGNFPPFFPLFSFLISSYINFFFYIHVSSEKPFSNNFFVYDTARYYFYTEKISLLLLVVL</sequence>
<keyword evidence="3" id="KW-1185">Reference proteome</keyword>
<organism evidence="2 3">
    <name type="scientific">Aphis craccivora</name>
    <name type="common">Cowpea aphid</name>
    <dbReference type="NCBI Taxonomy" id="307492"/>
    <lineage>
        <taxon>Eukaryota</taxon>
        <taxon>Metazoa</taxon>
        <taxon>Ecdysozoa</taxon>
        <taxon>Arthropoda</taxon>
        <taxon>Hexapoda</taxon>
        <taxon>Insecta</taxon>
        <taxon>Pterygota</taxon>
        <taxon>Neoptera</taxon>
        <taxon>Paraneoptera</taxon>
        <taxon>Hemiptera</taxon>
        <taxon>Sternorrhyncha</taxon>
        <taxon>Aphidomorpha</taxon>
        <taxon>Aphidoidea</taxon>
        <taxon>Aphididae</taxon>
        <taxon>Aphidini</taxon>
        <taxon>Aphis</taxon>
        <taxon>Aphis</taxon>
    </lineage>
</organism>
<keyword evidence="1" id="KW-1133">Transmembrane helix</keyword>
<name>A0A6G0ZFL9_APHCR</name>
<proteinExistence type="predicted"/>
<dbReference type="EMBL" id="VUJU01000531">
    <property type="protein sequence ID" value="KAF0769793.1"/>
    <property type="molecule type" value="Genomic_DNA"/>
</dbReference>
<keyword evidence="1" id="KW-0812">Transmembrane</keyword>
<keyword evidence="1" id="KW-0472">Membrane</keyword>
<evidence type="ECO:0000256" key="1">
    <source>
        <dbReference type="SAM" id="Phobius"/>
    </source>
</evidence>
<dbReference type="AlphaFoldDB" id="A0A6G0ZFL9"/>
<evidence type="ECO:0000313" key="2">
    <source>
        <dbReference type="EMBL" id="KAF0769793.1"/>
    </source>
</evidence>
<feature type="transmembrane region" description="Helical" evidence="1">
    <location>
        <begin position="6"/>
        <end position="25"/>
    </location>
</feature>
<accession>A0A6G0ZFL9</accession>
<reference evidence="2 3" key="1">
    <citation type="submission" date="2019-08" db="EMBL/GenBank/DDBJ databases">
        <title>Whole genome of Aphis craccivora.</title>
        <authorList>
            <person name="Voronova N.V."/>
            <person name="Shulinski R.S."/>
            <person name="Bandarenka Y.V."/>
            <person name="Zhorov D.G."/>
            <person name="Warner D."/>
        </authorList>
    </citation>
    <scope>NUCLEOTIDE SEQUENCE [LARGE SCALE GENOMIC DNA]</scope>
    <source>
        <strain evidence="2">180601</strain>
        <tissue evidence="2">Whole Body</tissue>
    </source>
</reference>
<dbReference type="Proteomes" id="UP000478052">
    <property type="component" value="Unassembled WGS sequence"/>
</dbReference>
<comment type="caution">
    <text evidence="2">The sequence shown here is derived from an EMBL/GenBank/DDBJ whole genome shotgun (WGS) entry which is preliminary data.</text>
</comment>
<protein>
    <submittedName>
        <fullName evidence="2">Uncharacterized protein</fullName>
    </submittedName>
</protein>
<gene>
    <name evidence="2" type="ORF">FWK35_00004455</name>
</gene>
<evidence type="ECO:0000313" key="3">
    <source>
        <dbReference type="Proteomes" id="UP000478052"/>
    </source>
</evidence>
<feature type="transmembrane region" description="Helical" evidence="1">
    <location>
        <begin position="79"/>
        <end position="99"/>
    </location>
</feature>